<accession>A0A913X078</accession>
<keyword evidence="4" id="KW-1185">Reference proteome</keyword>
<dbReference type="KEGG" id="epa:110235546"/>
<dbReference type="GeneID" id="110235546"/>
<reference evidence="3" key="1">
    <citation type="submission" date="2022-11" db="UniProtKB">
        <authorList>
            <consortium name="EnsemblMetazoa"/>
        </authorList>
    </citation>
    <scope>IDENTIFICATION</scope>
</reference>
<dbReference type="NCBIfam" id="TIGR00231">
    <property type="entry name" value="small_GTP"/>
    <property type="match status" value="1"/>
</dbReference>
<dbReference type="PANTHER" id="PTHR47977">
    <property type="entry name" value="RAS-RELATED PROTEIN RAB"/>
    <property type="match status" value="1"/>
</dbReference>
<dbReference type="RefSeq" id="XP_020896671.1">
    <property type="nucleotide sequence ID" value="XM_021041012.2"/>
</dbReference>
<evidence type="ECO:0000313" key="4">
    <source>
        <dbReference type="Proteomes" id="UP000887567"/>
    </source>
</evidence>
<keyword evidence="1" id="KW-0547">Nucleotide-binding</keyword>
<protein>
    <submittedName>
        <fullName evidence="3">Uncharacterized protein</fullName>
    </submittedName>
</protein>
<dbReference type="InterPro" id="IPR027417">
    <property type="entry name" value="P-loop_NTPase"/>
</dbReference>
<dbReference type="Pfam" id="PF00071">
    <property type="entry name" value="Ras"/>
    <property type="match status" value="1"/>
</dbReference>
<dbReference type="CDD" id="cd00154">
    <property type="entry name" value="Rab"/>
    <property type="match status" value="1"/>
</dbReference>
<dbReference type="Proteomes" id="UP000887567">
    <property type="component" value="Unplaced"/>
</dbReference>
<organism evidence="3 4">
    <name type="scientific">Exaiptasia diaphana</name>
    <name type="common">Tropical sea anemone</name>
    <name type="synonym">Aiptasia pulchella</name>
    <dbReference type="NCBI Taxonomy" id="2652724"/>
    <lineage>
        <taxon>Eukaryota</taxon>
        <taxon>Metazoa</taxon>
        <taxon>Cnidaria</taxon>
        <taxon>Anthozoa</taxon>
        <taxon>Hexacorallia</taxon>
        <taxon>Actiniaria</taxon>
        <taxon>Aiptasiidae</taxon>
        <taxon>Exaiptasia</taxon>
    </lineage>
</organism>
<dbReference type="InterPro" id="IPR050227">
    <property type="entry name" value="Rab"/>
</dbReference>
<dbReference type="PRINTS" id="PR00449">
    <property type="entry name" value="RASTRNSFRMNG"/>
</dbReference>
<proteinExistence type="predicted"/>
<keyword evidence="2" id="KW-0342">GTP-binding</keyword>
<dbReference type="EnsemblMetazoa" id="XM_021041012.2">
    <property type="protein sequence ID" value="XP_020896671.1"/>
    <property type="gene ID" value="LOC110235546"/>
</dbReference>
<evidence type="ECO:0000256" key="1">
    <source>
        <dbReference type="ARBA" id="ARBA00022741"/>
    </source>
</evidence>
<dbReference type="Gene3D" id="3.40.50.300">
    <property type="entry name" value="P-loop containing nucleotide triphosphate hydrolases"/>
    <property type="match status" value="1"/>
</dbReference>
<dbReference type="GO" id="GO:0005525">
    <property type="term" value="F:GTP binding"/>
    <property type="evidence" value="ECO:0007669"/>
    <property type="project" value="UniProtKB-KW"/>
</dbReference>
<dbReference type="AlphaFoldDB" id="A0A913X078"/>
<dbReference type="PROSITE" id="PS51419">
    <property type="entry name" value="RAB"/>
    <property type="match status" value="1"/>
</dbReference>
<dbReference type="GO" id="GO:0003924">
    <property type="term" value="F:GTPase activity"/>
    <property type="evidence" value="ECO:0007669"/>
    <property type="project" value="InterPro"/>
</dbReference>
<sequence>MGAGVSCGSGKEVSEQTPSFKIVLVGDPEAGKTSIFLRYIKNQFDFSYQPSMSVCIGNAVRKVNIPYEVIVSVTLWDLPGREEMDLRKSYYKDVDAAMVVVDMDDIDSITMAGTWKQDIVSNATYTQDNSIIAPKTDTAVTQNDKKERSLPILLVGNKIDKLKMLQSTSEEDNNNDATLEVMKILEQVARQHGFVGSVTVSAKESDGSVHAAIQSLVRHLLQQRRQQKKGIFSGEKSTEERKFVTLSPFEEEKQEFVPLLVIKMPEFDVFFKDCNNSIETIENFSMGLIEAMSNFKRACSVAGVTNSTKASLEECIGGLKELIRTEDDEDGLEVHNDGGYLRLVVKEDEVKDIAGPVDRVLRTFHNELCKASKKVLAQGPTSHNHLKEVEEKISTLRVSAFDRAVSAGFSQRRAKAALANIDANCNRIREAIAMAMESMSAVESDYKKIKAAMLW</sequence>
<dbReference type="PROSITE" id="PS51421">
    <property type="entry name" value="RAS"/>
    <property type="match status" value="1"/>
</dbReference>
<dbReference type="OrthoDB" id="6056409at2759"/>
<evidence type="ECO:0000256" key="2">
    <source>
        <dbReference type="ARBA" id="ARBA00023134"/>
    </source>
</evidence>
<dbReference type="SMART" id="SM00173">
    <property type="entry name" value="RAS"/>
    <property type="match status" value="1"/>
</dbReference>
<dbReference type="InterPro" id="IPR001806">
    <property type="entry name" value="Small_GTPase"/>
</dbReference>
<dbReference type="SUPFAM" id="SSF52540">
    <property type="entry name" value="P-loop containing nucleoside triphosphate hydrolases"/>
    <property type="match status" value="1"/>
</dbReference>
<name>A0A913X078_EXADI</name>
<dbReference type="OMA" id="TVWKYED"/>
<dbReference type="SMART" id="SM00175">
    <property type="entry name" value="RAB"/>
    <property type="match status" value="1"/>
</dbReference>
<evidence type="ECO:0000313" key="3">
    <source>
        <dbReference type="EnsemblMetazoa" id="XP_020896671.1"/>
    </source>
</evidence>
<dbReference type="SMART" id="SM00174">
    <property type="entry name" value="RHO"/>
    <property type="match status" value="1"/>
</dbReference>
<dbReference type="InterPro" id="IPR005225">
    <property type="entry name" value="Small_GTP-bd"/>
</dbReference>